<evidence type="ECO:0000313" key="3">
    <source>
        <dbReference type="EMBL" id="KAE9523071.1"/>
    </source>
</evidence>
<feature type="compositionally biased region" description="Low complexity" evidence="1">
    <location>
        <begin position="53"/>
        <end position="72"/>
    </location>
</feature>
<dbReference type="AlphaFoldDB" id="A0A6G0SZG2"/>
<dbReference type="Proteomes" id="UP000475862">
    <property type="component" value="Unassembled WGS sequence"/>
</dbReference>
<proteinExistence type="predicted"/>
<evidence type="ECO:0000313" key="4">
    <source>
        <dbReference type="Proteomes" id="UP000475862"/>
    </source>
</evidence>
<feature type="region of interest" description="Disordered" evidence="1">
    <location>
        <begin position="1"/>
        <end position="106"/>
    </location>
</feature>
<sequence length="967" mass="108360">MGARRGGANKRNRTPPTTEPKKPRNGTYSPTPLPVTNNRQQRDEPPSPDPSDSESLSGDSFVSSDSNSQSTSEHSDTASPPSPKSGKTTTDFNDTTQSTKSNSVVPKKAKISIPPVFIKNSSDWRRAAPIVFNNSNLSPETVCAQASSDGSIMVKTREPTHYRLLQKILLELKITFQTSKLPEERTLKVVLRGIPIDITPDDLKSELELLNFDVKLVKRFGPPSKPMPICLVILGSGTNSKEIFELNDLFYIKISVETYKQSGPSQCFACQRTGHGSSNCTHPPRCVKCSGEHQANKCPKTLDQEPTCCKCGGRHTANYRGCPYLTQATIAKSAQLSTNRAMPTLPAPVTQPNNTDLKKMDYATATKSKEIINNEQIIGLLTDLITVISTTNDPKEMLLSTIKSFLTLFASSIKLDIILIGETHLKPNLTLKIPNYCTYRNDLPFRPGSKAHGGTAILIHRNIIHQSIQTNTKLQSTSILIKINNESLLVSSVYKSPSATLDPSDLDLLINSADNFIIAGDLNSKHPLWNSRKTNCAGTVLYNHLQQNNYSIIAPDTPTHFPNSNKYRPDSYLTHQLKPPLHRQTSPSIGKNSTTFLVQKKDSVNPSTNTKQSIDSTIQNFTNSIQSALDNSSYVRNSKKHHTVIPTEIQLEICAKNRLRREWQRTRDPQTKRLLNSKILCIRLMLQTYKQDEWDKYLNFLNQNGKSIYKLNRNLLRKKPATHPILGPSGLVYSAQEKTEIFADSLERQFTSTHGPNFPEVAATSEWFKKWRLRINEAKTTAILFGRTRKLNIKLVVNNIEIPWSNNVKYLGVTIDYKLNFSKHAEMIVKKATKMRGLLYPVLNKKCPIPARTRLNLFKMYIQPILTYAGASWAPFISRSSWKKIEAVQTIGIRTILGQPTIMRNSVLLNTAGFDTISNTIKNNAAAVFYRCSKSQYNHLRTIGQIIPPSPVSRFPQRPRAKLWALN</sequence>
<dbReference type="PANTHER" id="PTHR33273">
    <property type="entry name" value="DOMAIN-CONTAINING PROTEIN, PUTATIVE-RELATED"/>
    <property type="match status" value="1"/>
</dbReference>
<evidence type="ECO:0000256" key="1">
    <source>
        <dbReference type="SAM" id="MobiDB-lite"/>
    </source>
</evidence>
<name>A0A6G0SZG2_APHGL</name>
<feature type="compositionally biased region" description="Polar residues" evidence="1">
    <location>
        <begin position="26"/>
        <end position="39"/>
    </location>
</feature>
<dbReference type="Gene3D" id="3.60.10.10">
    <property type="entry name" value="Endonuclease/exonuclease/phosphatase"/>
    <property type="match status" value="1"/>
</dbReference>
<protein>
    <recommendedName>
        <fullName evidence="2">Endonuclease/exonuclease/phosphatase domain-containing protein</fullName>
    </recommendedName>
</protein>
<dbReference type="GO" id="GO:0003824">
    <property type="term" value="F:catalytic activity"/>
    <property type="evidence" value="ECO:0007669"/>
    <property type="project" value="InterPro"/>
</dbReference>
<dbReference type="InterPro" id="IPR005135">
    <property type="entry name" value="Endo/exonuclease/phosphatase"/>
</dbReference>
<keyword evidence="4" id="KW-1185">Reference proteome</keyword>
<feature type="compositionally biased region" description="Low complexity" evidence="1">
    <location>
        <begin position="88"/>
        <end position="99"/>
    </location>
</feature>
<feature type="domain" description="Endonuclease/exonuclease/phosphatase" evidence="2">
    <location>
        <begin position="489"/>
        <end position="574"/>
    </location>
</feature>
<dbReference type="SUPFAM" id="SSF56219">
    <property type="entry name" value="DNase I-like"/>
    <property type="match status" value="1"/>
</dbReference>
<evidence type="ECO:0000259" key="2">
    <source>
        <dbReference type="Pfam" id="PF14529"/>
    </source>
</evidence>
<dbReference type="OrthoDB" id="412981at2759"/>
<gene>
    <name evidence="3" type="ORF">AGLY_016525</name>
</gene>
<accession>A0A6G0SZG2</accession>
<dbReference type="Pfam" id="PF14529">
    <property type="entry name" value="Exo_endo_phos_2"/>
    <property type="match status" value="1"/>
</dbReference>
<reference evidence="3 4" key="1">
    <citation type="submission" date="2019-08" db="EMBL/GenBank/DDBJ databases">
        <title>The genome of the soybean aphid Biotype 1, its phylome, world population structure and adaptation to the North American continent.</title>
        <authorList>
            <person name="Giordano R."/>
            <person name="Donthu R.K."/>
            <person name="Hernandez A.G."/>
            <person name="Wright C.L."/>
            <person name="Zimin A.V."/>
        </authorList>
    </citation>
    <scope>NUCLEOTIDE SEQUENCE [LARGE SCALE GENOMIC DNA]</scope>
    <source>
        <tissue evidence="3">Whole aphids</tissue>
    </source>
</reference>
<comment type="caution">
    <text evidence="3">The sequence shown here is derived from an EMBL/GenBank/DDBJ whole genome shotgun (WGS) entry which is preliminary data.</text>
</comment>
<organism evidence="3 4">
    <name type="scientific">Aphis glycines</name>
    <name type="common">Soybean aphid</name>
    <dbReference type="NCBI Taxonomy" id="307491"/>
    <lineage>
        <taxon>Eukaryota</taxon>
        <taxon>Metazoa</taxon>
        <taxon>Ecdysozoa</taxon>
        <taxon>Arthropoda</taxon>
        <taxon>Hexapoda</taxon>
        <taxon>Insecta</taxon>
        <taxon>Pterygota</taxon>
        <taxon>Neoptera</taxon>
        <taxon>Paraneoptera</taxon>
        <taxon>Hemiptera</taxon>
        <taxon>Sternorrhyncha</taxon>
        <taxon>Aphidomorpha</taxon>
        <taxon>Aphidoidea</taxon>
        <taxon>Aphididae</taxon>
        <taxon>Aphidini</taxon>
        <taxon>Aphis</taxon>
        <taxon>Aphis</taxon>
    </lineage>
</organism>
<dbReference type="PANTHER" id="PTHR33273:SF4">
    <property type="entry name" value="ENDONUCLEASE_EXONUCLEASE_PHOSPHATASE DOMAIN-CONTAINING PROTEIN"/>
    <property type="match status" value="1"/>
</dbReference>
<dbReference type="InterPro" id="IPR036691">
    <property type="entry name" value="Endo/exonu/phosph_ase_sf"/>
</dbReference>
<dbReference type="EMBL" id="VYZN01000371">
    <property type="protein sequence ID" value="KAE9523071.1"/>
    <property type="molecule type" value="Genomic_DNA"/>
</dbReference>